<dbReference type="InterPro" id="IPR040605">
    <property type="entry name" value="Glyco_hydro2_dom5"/>
</dbReference>
<protein>
    <recommendedName>
        <fullName evidence="4">Glycoside hydrolase family 2 domain-containing protein</fullName>
    </recommendedName>
</protein>
<dbReference type="Pfam" id="PF18565">
    <property type="entry name" value="Glyco_hydro2_C5"/>
    <property type="match status" value="1"/>
</dbReference>
<reference evidence="6" key="1">
    <citation type="submission" date="2023-07" db="EMBL/GenBank/DDBJ databases">
        <title>30 novel species of actinomycetes from the DSMZ collection.</title>
        <authorList>
            <person name="Nouioui I."/>
        </authorList>
    </citation>
    <scope>NUCLEOTIDE SEQUENCE [LARGE SCALE GENOMIC DNA]</scope>
    <source>
        <strain evidence="6">DSM 44938</strain>
    </source>
</reference>
<dbReference type="InterPro" id="IPR051913">
    <property type="entry name" value="GH2_Domain-Containing"/>
</dbReference>
<organism evidence="5 6">
    <name type="scientific">Streptomyces litchfieldiae</name>
    <dbReference type="NCBI Taxonomy" id="3075543"/>
    <lineage>
        <taxon>Bacteria</taxon>
        <taxon>Bacillati</taxon>
        <taxon>Actinomycetota</taxon>
        <taxon>Actinomycetes</taxon>
        <taxon>Kitasatosporales</taxon>
        <taxon>Streptomycetaceae</taxon>
        <taxon>Streptomyces</taxon>
    </lineage>
</organism>
<evidence type="ECO:0000256" key="3">
    <source>
        <dbReference type="ARBA" id="ARBA00023295"/>
    </source>
</evidence>
<dbReference type="RefSeq" id="WP_311703979.1">
    <property type="nucleotide sequence ID" value="NZ_JAVREL010000004.1"/>
</dbReference>
<dbReference type="Gene3D" id="2.60.40.10">
    <property type="entry name" value="Immunoglobulins"/>
    <property type="match status" value="1"/>
</dbReference>
<dbReference type="Proteomes" id="UP001183246">
    <property type="component" value="Unassembled WGS sequence"/>
</dbReference>
<dbReference type="InterPro" id="IPR013783">
    <property type="entry name" value="Ig-like_fold"/>
</dbReference>
<dbReference type="EMBL" id="JAVREL010000004">
    <property type="protein sequence ID" value="MDT0342845.1"/>
    <property type="molecule type" value="Genomic_DNA"/>
</dbReference>
<comment type="similarity">
    <text evidence="1">Belongs to the glycosyl hydrolase 2 family.</text>
</comment>
<feature type="domain" description="Glycoside hydrolase family 2" evidence="4">
    <location>
        <begin position="3"/>
        <end position="84"/>
    </location>
</feature>
<keyword evidence="6" id="KW-1185">Reference proteome</keyword>
<keyword evidence="2" id="KW-0378">Hydrolase</keyword>
<keyword evidence="3" id="KW-0326">Glycosidase</keyword>
<comment type="caution">
    <text evidence="5">The sequence shown here is derived from an EMBL/GenBank/DDBJ whole genome shotgun (WGS) entry which is preliminary data.</text>
</comment>
<proteinExistence type="inferred from homology"/>
<evidence type="ECO:0000313" key="6">
    <source>
        <dbReference type="Proteomes" id="UP001183246"/>
    </source>
</evidence>
<evidence type="ECO:0000259" key="4">
    <source>
        <dbReference type="Pfam" id="PF18565"/>
    </source>
</evidence>
<dbReference type="PANTHER" id="PTHR42732">
    <property type="entry name" value="BETA-GALACTOSIDASE"/>
    <property type="match status" value="1"/>
</dbReference>
<evidence type="ECO:0000256" key="1">
    <source>
        <dbReference type="ARBA" id="ARBA00007401"/>
    </source>
</evidence>
<evidence type="ECO:0000313" key="5">
    <source>
        <dbReference type="EMBL" id="MDT0342845.1"/>
    </source>
</evidence>
<gene>
    <name evidence="5" type="ORF">RM590_09460</name>
</gene>
<evidence type="ECO:0000256" key="2">
    <source>
        <dbReference type="ARBA" id="ARBA00022801"/>
    </source>
</evidence>
<name>A0ABU2MML3_9ACTN</name>
<sequence length="89" mass="9508">MLVTVVDSRGRVVPDAVHKVTFEVGGAGALVAVGNGNPHNVDSFQQPRRHTWHGRALAILRPAKTPGSITLTARSHGLRPATVTLRVTR</sequence>
<dbReference type="PANTHER" id="PTHR42732:SF1">
    <property type="entry name" value="BETA-MANNOSIDASE"/>
    <property type="match status" value="1"/>
</dbReference>
<accession>A0ABU2MML3</accession>